<evidence type="ECO:0000313" key="10">
    <source>
        <dbReference type="EMBL" id="ETW00032.1"/>
    </source>
</evidence>
<comment type="subcellular location">
    <subcellularLocation>
        <location evidence="1">Membrane</location>
        <topology evidence="1">Single-pass type IV membrane protein</topology>
    </subcellularLocation>
</comment>
<organism evidence="10">
    <name type="scientific">Aphanomyces invadans</name>
    <dbReference type="NCBI Taxonomy" id="157072"/>
    <lineage>
        <taxon>Eukaryota</taxon>
        <taxon>Sar</taxon>
        <taxon>Stramenopiles</taxon>
        <taxon>Oomycota</taxon>
        <taxon>Saprolegniomycetes</taxon>
        <taxon>Saprolegniales</taxon>
        <taxon>Verrucalvaceae</taxon>
        <taxon>Aphanomyces</taxon>
    </lineage>
</organism>
<keyword evidence="4 8" id="KW-1133">Transmembrane helix</keyword>
<comment type="similarity">
    <text evidence="2">Belongs to the VAMP-associated protein (VAP) (TC 9.B.17) family.</text>
</comment>
<feature type="transmembrane region" description="Helical" evidence="8">
    <location>
        <begin position="311"/>
        <end position="330"/>
    </location>
</feature>
<evidence type="ECO:0000256" key="5">
    <source>
        <dbReference type="ARBA" id="ARBA00023136"/>
    </source>
</evidence>
<dbReference type="InterPro" id="IPR016763">
    <property type="entry name" value="VAP"/>
</dbReference>
<dbReference type="eggNOG" id="KOG0439">
    <property type="taxonomic scope" value="Eukaryota"/>
</dbReference>
<dbReference type="GO" id="GO:0005789">
    <property type="term" value="C:endoplasmic reticulum membrane"/>
    <property type="evidence" value="ECO:0007669"/>
    <property type="project" value="InterPro"/>
</dbReference>
<feature type="region of interest" description="Disordered" evidence="7">
    <location>
        <begin position="275"/>
        <end position="299"/>
    </location>
</feature>
<dbReference type="GO" id="GO:0090158">
    <property type="term" value="P:endoplasmic reticulum membrane organization"/>
    <property type="evidence" value="ECO:0007669"/>
    <property type="project" value="TreeGrafter"/>
</dbReference>
<dbReference type="SUPFAM" id="SSF49354">
    <property type="entry name" value="PapD-like"/>
    <property type="match status" value="1"/>
</dbReference>
<feature type="compositionally biased region" description="Low complexity" evidence="7">
    <location>
        <begin position="190"/>
        <end position="201"/>
    </location>
</feature>
<keyword evidence="3 8" id="KW-0812">Transmembrane</keyword>
<gene>
    <name evidence="10" type="ORF">H310_07468</name>
</gene>
<dbReference type="VEuPathDB" id="FungiDB:H310_07468"/>
<dbReference type="Pfam" id="PF00635">
    <property type="entry name" value="Motile_Sperm"/>
    <property type="match status" value="1"/>
</dbReference>
<feature type="domain" description="MSP" evidence="9">
    <location>
        <begin position="9"/>
        <end position="148"/>
    </location>
</feature>
<dbReference type="STRING" id="157072.A0A024U2B6"/>
<evidence type="ECO:0000259" key="9">
    <source>
        <dbReference type="PROSITE" id="PS50202"/>
    </source>
</evidence>
<dbReference type="EMBL" id="KI913965">
    <property type="protein sequence ID" value="ETW00032.1"/>
    <property type="molecule type" value="Genomic_DNA"/>
</dbReference>
<keyword evidence="5 8" id="KW-0472">Membrane</keyword>
<dbReference type="GO" id="GO:0005886">
    <property type="term" value="C:plasma membrane"/>
    <property type="evidence" value="ECO:0007669"/>
    <property type="project" value="TreeGrafter"/>
</dbReference>
<sequence>MNSSGAGHMITLEPVDSLSFALSPSSSPQAALTISNPSNVENIAFKVKTTRPMRYLVRPNQGVIGPNSSATVLVILQQKDCDELLRLDPTERQLSNDKFLVQSVGVEAEFCDLLTKKQAKEVMDDLTSLWNHAEKTQISNKKLRCRFMEGTVASSSSSNVGTSELTTPQQLSNALLDKSPTDSAASNYVSASTSHAPSSSTNGRTASATSLDESERILELASEMAVLRKKYDELVAFTVQLTAQRDTLINDLDKFRQQNQKLTAEQARLKRQTTEMGTLRQRRTTADATDGASSPTRGDAVSALPPAAKPITFFHVLVCAVLFFLVGRYYA</sequence>
<accession>A0A024U2B6</accession>
<protein>
    <recommendedName>
        <fullName evidence="9">MSP domain-containing protein</fullName>
    </recommendedName>
</protein>
<dbReference type="RefSeq" id="XP_008871057.1">
    <property type="nucleotide sequence ID" value="XM_008872835.1"/>
</dbReference>
<name>A0A024U2B6_9STRA</name>
<dbReference type="OrthoDB" id="264603at2759"/>
<dbReference type="Gene3D" id="2.60.40.10">
    <property type="entry name" value="Immunoglobulins"/>
    <property type="match status" value="1"/>
</dbReference>
<evidence type="ECO:0000256" key="1">
    <source>
        <dbReference type="ARBA" id="ARBA00004211"/>
    </source>
</evidence>
<proteinExistence type="inferred from homology"/>
<evidence type="ECO:0000256" key="2">
    <source>
        <dbReference type="ARBA" id="ARBA00008932"/>
    </source>
</evidence>
<dbReference type="InterPro" id="IPR008962">
    <property type="entry name" value="PapD-like_sf"/>
</dbReference>
<dbReference type="InterPro" id="IPR000535">
    <property type="entry name" value="MSP_dom"/>
</dbReference>
<dbReference type="PANTHER" id="PTHR10809:SF6">
    <property type="entry name" value="AT11025P-RELATED"/>
    <property type="match status" value="1"/>
</dbReference>
<evidence type="ECO:0000256" key="4">
    <source>
        <dbReference type="ARBA" id="ARBA00022989"/>
    </source>
</evidence>
<dbReference type="PANTHER" id="PTHR10809">
    <property type="entry name" value="VESICLE-ASSOCIATED MEMBRANE PROTEIN-ASSOCIATED PROTEIN"/>
    <property type="match status" value="1"/>
</dbReference>
<evidence type="ECO:0000256" key="7">
    <source>
        <dbReference type="SAM" id="MobiDB-lite"/>
    </source>
</evidence>
<dbReference type="GeneID" id="20084518"/>
<evidence type="ECO:0000256" key="6">
    <source>
        <dbReference type="SAM" id="Coils"/>
    </source>
</evidence>
<feature type="region of interest" description="Disordered" evidence="7">
    <location>
        <begin position="177"/>
        <end position="213"/>
    </location>
</feature>
<reference evidence="10" key="1">
    <citation type="submission" date="2013-12" db="EMBL/GenBank/DDBJ databases">
        <title>The Genome Sequence of Aphanomyces invadans NJM9701.</title>
        <authorList>
            <consortium name="The Broad Institute Genomics Platform"/>
            <person name="Russ C."/>
            <person name="Tyler B."/>
            <person name="van West P."/>
            <person name="Dieguez-Uribeondo J."/>
            <person name="Young S.K."/>
            <person name="Zeng Q."/>
            <person name="Gargeya S."/>
            <person name="Fitzgerald M."/>
            <person name="Abouelleil A."/>
            <person name="Alvarado L."/>
            <person name="Chapman S.B."/>
            <person name="Gainer-Dewar J."/>
            <person name="Goldberg J."/>
            <person name="Griggs A."/>
            <person name="Gujja S."/>
            <person name="Hansen M."/>
            <person name="Howarth C."/>
            <person name="Imamovic A."/>
            <person name="Ireland A."/>
            <person name="Larimer J."/>
            <person name="McCowan C."/>
            <person name="Murphy C."/>
            <person name="Pearson M."/>
            <person name="Poon T.W."/>
            <person name="Priest M."/>
            <person name="Roberts A."/>
            <person name="Saif S."/>
            <person name="Shea T."/>
            <person name="Sykes S."/>
            <person name="Wortman J."/>
            <person name="Nusbaum C."/>
            <person name="Birren B."/>
        </authorList>
    </citation>
    <scope>NUCLEOTIDE SEQUENCE [LARGE SCALE GENOMIC DNA]</scope>
    <source>
        <strain evidence="10">NJM9701</strain>
    </source>
</reference>
<feature type="coiled-coil region" evidence="6">
    <location>
        <begin position="245"/>
        <end position="272"/>
    </location>
</feature>
<evidence type="ECO:0000256" key="8">
    <source>
        <dbReference type="SAM" id="Phobius"/>
    </source>
</evidence>
<keyword evidence="6" id="KW-0175">Coiled coil</keyword>
<dbReference type="PROSITE" id="PS50202">
    <property type="entry name" value="MSP"/>
    <property type="match status" value="1"/>
</dbReference>
<dbReference type="InterPro" id="IPR013783">
    <property type="entry name" value="Ig-like_fold"/>
</dbReference>
<feature type="compositionally biased region" description="Polar residues" evidence="7">
    <location>
        <begin position="202"/>
        <end position="211"/>
    </location>
</feature>
<dbReference type="GO" id="GO:0061817">
    <property type="term" value="P:endoplasmic reticulum-plasma membrane tethering"/>
    <property type="evidence" value="ECO:0007669"/>
    <property type="project" value="TreeGrafter"/>
</dbReference>
<dbReference type="AlphaFoldDB" id="A0A024U2B6"/>
<evidence type="ECO:0000256" key="3">
    <source>
        <dbReference type="ARBA" id="ARBA00022692"/>
    </source>
</evidence>